<accession>A0A4Y9A8F8</accession>
<organism evidence="1 2">
    <name type="scientific">Lentibacillus salicampi</name>
    <dbReference type="NCBI Taxonomy" id="175306"/>
    <lineage>
        <taxon>Bacteria</taxon>
        <taxon>Bacillati</taxon>
        <taxon>Bacillota</taxon>
        <taxon>Bacilli</taxon>
        <taxon>Bacillales</taxon>
        <taxon>Bacillaceae</taxon>
        <taxon>Lentibacillus</taxon>
    </lineage>
</organism>
<name>A0A4Y9A8F8_9BACI</name>
<dbReference type="PANTHER" id="PTHR35368">
    <property type="entry name" value="HYDROPEROXIDE REDUCTASE"/>
    <property type="match status" value="1"/>
</dbReference>
<dbReference type="RefSeq" id="WP_135110811.1">
    <property type="nucleotide sequence ID" value="NZ_SRHY01000029.1"/>
</dbReference>
<sequence>MALETFKATAQLGENLQVETRSRGHKVIVDEPEELGGTDTGENPVELLLSALGACQSIAARTYADKFGVNIEDLRIELEGDIDLDGFLDKADVRPGFSDIRYKLHLKTDAPEDKVKQFTEFVEQHCPVGDTVANTVNLVSAGVVIENSEDTPAT</sequence>
<protein>
    <submittedName>
        <fullName evidence="1">OsmC family peroxiredoxin</fullName>
    </submittedName>
</protein>
<dbReference type="InterPro" id="IPR003718">
    <property type="entry name" value="OsmC/Ohr_fam"/>
</dbReference>
<dbReference type="InterPro" id="IPR036102">
    <property type="entry name" value="OsmC/Ohrsf"/>
</dbReference>
<evidence type="ECO:0000313" key="2">
    <source>
        <dbReference type="Proteomes" id="UP000298484"/>
    </source>
</evidence>
<dbReference type="PANTHER" id="PTHR35368:SF1">
    <property type="entry name" value="HYDROPEROXIDE REDUCTASE"/>
    <property type="match status" value="1"/>
</dbReference>
<gene>
    <name evidence="1" type="ORF">E4U82_14090</name>
</gene>
<dbReference type="AlphaFoldDB" id="A0A4Y9A8F8"/>
<comment type="caution">
    <text evidence="1">The sequence shown here is derived from an EMBL/GenBank/DDBJ whole genome shotgun (WGS) entry which is preliminary data.</text>
</comment>
<dbReference type="SUPFAM" id="SSF82784">
    <property type="entry name" value="OsmC-like"/>
    <property type="match status" value="1"/>
</dbReference>
<dbReference type="EMBL" id="SRHY01000029">
    <property type="protein sequence ID" value="TFJ92109.1"/>
    <property type="molecule type" value="Genomic_DNA"/>
</dbReference>
<dbReference type="OrthoDB" id="1433018at2"/>
<dbReference type="Pfam" id="PF02566">
    <property type="entry name" value="OsmC"/>
    <property type="match status" value="1"/>
</dbReference>
<keyword evidence="2" id="KW-1185">Reference proteome</keyword>
<dbReference type="Gene3D" id="3.30.300.20">
    <property type="match status" value="1"/>
</dbReference>
<evidence type="ECO:0000313" key="1">
    <source>
        <dbReference type="EMBL" id="TFJ92109.1"/>
    </source>
</evidence>
<proteinExistence type="predicted"/>
<reference evidence="1 2" key="1">
    <citation type="submission" date="2019-03" db="EMBL/GenBank/DDBJ databases">
        <title>Genome sequence of Lentibacillus salicampi ATCC BAA-719.</title>
        <authorList>
            <person name="Maclea K.S."/>
            <person name="Simoes Junior M."/>
        </authorList>
    </citation>
    <scope>NUCLEOTIDE SEQUENCE [LARGE SCALE GENOMIC DNA]</scope>
    <source>
        <strain evidence="1 2">ATCC BAA-719</strain>
    </source>
</reference>
<dbReference type="Proteomes" id="UP000298484">
    <property type="component" value="Unassembled WGS sequence"/>
</dbReference>
<dbReference type="InterPro" id="IPR015946">
    <property type="entry name" value="KH_dom-like_a/b"/>
</dbReference>
<dbReference type="InterPro" id="IPR052924">
    <property type="entry name" value="OsmC/Ohr_hydroprdx_reductase"/>
</dbReference>